<evidence type="ECO:0000313" key="13">
    <source>
        <dbReference type="Proteomes" id="UP000761534"/>
    </source>
</evidence>
<evidence type="ECO:0000259" key="11">
    <source>
        <dbReference type="Pfam" id="PF00155"/>
    </source>
</evidence>
<evidence type="ECO:0000256" key="5">
    <source>
        <dbReference type="ARBA" id="ARBA00013220"/>
    </source>
</evidence>
<keyword evidence="13" id="KW-1185">Reference proteome</keyword>
<dbReference type="Proteomes" id="UP000761534">
    <property type="component" value="Unassembled WGS sequence"/>
</dbReference>
<gene>
    <name evidence="12" type="ORF">TRICI_002484</name>
</gene>
<dbReference type="EMBL" id="SWFS01000169">
    <property type="protein sequence ID" value="KAA8915371.1"/>
    <property type="molecule type" value="Genomic_DNA"/>
</dbReference>
<dbReference type="InterPro" id="IPR015421">
    <property type="entry name" value="PyrdxlP-dep_Trfase_major"/>
</dbReference>
<dbReference type="AlphaFoldDB" id="A0A642V6N6"/>
<sequence>MERLQQDVSLLIESGLQNVKSKLSIVPGSSIVLRYISSSYQNDPIRSVFELFLLLFAIRYFLASKYSYSKKNYVQLTEAEIDELVDEWEPEPLVKPLAGSERWELETIPVFEKCNGPVVKLANGSDKELLNFSTPDVYNVSHDEAIREGAIEQIRAYGVGSCGPAGFYGNQDTHGKCEQKIAEFLGTEGCILYAQGFATISSVIPCFMKRGDVIIADNKVNVAIQKGMLLSRASLYWYEHNDMEDLEQVMIMANKSHRRGPLPRRFIITEGLYENPGDSPDLETIIKLKNKYKYRLVLDESWSLGVLGKTGRGLPEELSLPRSEVEITMGCLTNAFGAAGGFCAGRKPMVEHQRITSLAYTFSATMPTYLARTTITSIANFSDEAYRKANFDPLAQKARAFNEIVSKSKAITVTSRPDSPFVLLRINLDILDRLEESGVLKTVSEERLLQNIVEKMRDSGFLVARQKKLAQHEMFPIDHSIKVSINNGLTLAQVTEGAKALSLAFEDEVKGL</sequence>
<dbReference type="GO" id="GO:0046512">
    <property type="term" value="P:sphingosine biosynthetic process"/>
    <property type="evidence" value="ECO:0007669"/>
    <property type="project" value="TreeGrafter"/>
</dbReference>
<dbReference type="Pfam" id="PF00155">
    <property type="entry name" value="Aminotran_1_2"/>
    <property type="match status" value="1"/>
</dbReference>
<evidence type="ECO:0000313" key="12">
    <source>
        <dbReference type="EMBL" id="KAA8915371.1"/>
    </source>
</evidence>
<evidence type="ECO:0000256" key="7">
    <source>
        <dbReference type="ARBA" id="ARBA00022898"/>
    </source>
</evidence>
<evidence type="ECO:0000256" key="4">
    <source>
        <dbReference type="ARBA" id="ARBA00008392"/>
    </source>
</evidence>
<keyword evidence="9" id="KW-0443">Lipid metabolism</keyword>
<comment type="pathway">
    <text evidence="3">Sphingolipid metabolism.</text>
</comment>
<dbReference type="GO" id="GO:0005783">
    <property type="term" value="C:endoplasmic reticulum"/>
    <property type="evidence" value="ECO:0007669"/>
    <property type="project" value="TreeGrafter"/>
</dbReference>
<name>A0A642V6N6_9ASCO</name>
<dbReference type="Gene3D" id="3.90.1150.10">
    <property type="entry name" value="Aspartate Aminotransferase, domain 1"/>
    <property type="match status" value="1"/>
</dbReference>
<dbReference type="InterPro" id="IPR004839">
    <property type="entry name" value="Aminotransferase_I/II_large"/>
</dbReference>
<dbReference type="EC" id="2.3.1.50" evidence="5"/>
<dbReference type="VEuPathDB" id="FungiDB:TRICI_002484"/>
<protein>
    <recommendedName>
        <fullName evidence="5">serine C-palmitoyltransferase</fullName>
        <ecNumber evidence="5">2.3.1.50</ecNumber>
    </recommendedName>
</protein>
<dbReference type="GO" id="GO:0030170">
    <property type="term" value="F:pyridoxal phosphate binding"/>
    <property type="evidence" value="ECO:0007669"/>
    <property type="project" value="InterPro"/>
</dbReference>
<keyword evidence="10" id="KW-0012">Acyltransferase</keyword>
<dbReference type="OrthoDB" id="3168162at2759"/>
<proteinExistence type="inferred from homology"/>
<keyword evidence="6" id="KW-0808">Transferase</keyword>
<dbReference type="GO" id="GO:0046513">
    <property type="term" value="P:ceramide biosynthetic process"/>
    <property type="evidence" value="ECO:0007669"/>
    <property type="project" value="TreeGrafter"/>
</dbReference>
<comment type="pathway">
    <text evidence="2">Lipid metabolism; sphingolipid metabolism.</text>
</comment>
<keyword evidence="7" id="KW-0663">Pyridoxal phosphate</keyword>
<dbReference type="SUPFAM" id="SSF53383">
    <property type="entry name" value="PLP-dependent transferases"/>
    <property type="match status" value="1"/>
</dbReference>
<comment type="caution">
    <text evidence="12">The sequence shown here is derived from an EMBL/GenBank/DDBJ whole genome shotgun (WGS) entry which is preliminary data.</text>
</comment>
<evidence type="ECO:0000256" key="2">
    <source>
        <dbReference type="ARBA" id="ARBA00004760"/>
    </source>
</evidence>
<evidence type="ECO:0000256" key="8">
    <source>
        <dbReference type="ARBA" id="ARBA00022919"/>
    </source>
</evidence>
<comment type="similarity">
    <text evidence="4">Belongs to the class-II pyridoxal-phosphate-dependent aminotransferase family.</text>
</comment>
<evidence type="ECO:0000256" key="3">
    <source>
        <dbReference type="ARBA" id="ARBA00004991"/>
    </source>
</evidence>
<dbReference type="InterPro" id="IPR015424">
    <property type="entry name" value="PyrdxlP-dep_Trfase"/>
</dbReference>
<dbReference type="InterPro" id="IPR050087">
    <property type="entry name" value="AON_synthase_class-II"/>
</dbReference>
<dbReference type="PANTHER" id="PTHR13693">
    <property type="entry name" value="CLASS II AMINOTRANSFERASE/8-AMINO-7-OXONONANOATE SYNTHASE"/>
    <property type="match status" value="1"/>
</dbReference>
<comment type="cofactor">
    <cofactor evidence="1">
        <name>pyridoxal 5'-phosphate</name>
        <dbReference type="ChEBI" id="CHEBI:597326"/>
    </cofactor>
</comment>
<dbReference type="GO" id="GO:0004758">
    <property type="term" value="F:serine C-palmitoyltransferase activity"/>
    <property type="evidence" value="ECO:0007669"/>
    <property type="project" value="TreeGrafter"/>
</dbReference>
<dbReference type="Gene3D" id="3.40.640.10">
    <property type="entry name" value="Type I PLP-dependent aspartate aminotransferase-like (Major domain)"/>
    <property type="match status" value="1"/>
</dbReference>
<evidence type="ECO:0000256" key="6">
    <source>
        <dbReference type="ARBA" id="ARBA00022679"/>
    </source>
</evidence>
<keyword evidence="8" id="KW-0746">Sphingolipid metabolism</keyword>
<dbReference type="PANTHER" id="PTHR13693:SF2">
    <property type="entry name" value="SERINE PALMITOYLTRANSFERASE 1"/>
    <property type="match status" value="1"/>
</dbReference>
<reference evidence="12" key="1">
    <citation type="journal article" date="2019" name="G3 (Bethesda)">
        <title>Genome Assemblies of Two Rare Opportunistic Yeast Pathogens: Diutina rugosa (syn. Candida rugosa) and Trichomonascus ciferrii (syn. Candida ciferrii).</title>
        <authorList>
            <person name="Mixao V."/>
            <person name="Saus E."/>
            <person name="Hansen A.P."/>
            <person name="Lass-Florl C."/>
            <person name="Gabaldon T."/>
        </authorList>
    </citation>
    <scope>NUCLEOTIDE SEQUENCE</scope>
    <source>
        <strain evidence="12">CBS 4856</strain>
    </source>
</reference>
<dbReference type="InterPro" id="IPR015422">
    <property type="entry name" value="PyrdxlP-dep_Trfase_small"/>
</dbReference>
<feature type="domain" description="Aminotransferase class I/classII large" evidence="11">
    <location>
        <begin position="145"/>
        <end position="424"/>
    </location>
</feature>
<evidence type="ECO:0000256" key="1">
    <source>
        <dbReference type="ARBA" id="ARBA00001933"/>
    </source>
</evidence>
<dbReference type="GO" id="GO:0016020">
    <property type="term" value="C:membrane"/>
    <property type="evidence" value="ECO:0007669"/>
    <property type="project" value="GOC"/>
</dbReference>
<evidence type="ECO:0000256" key="10">
    <source>
        <dbReference type="ARBA" id="ARBA00023315"/>
    </source>
</evidence>
<evidence type="ECO:0000256" key="9">
    <source>
        <dbReference type="ARBA" id="ARBA00023098"/>
    </source>
</evidence>
<organism evidence="12 13">
    <name type="scientific">Trichomonascus ciferrii</name>
    <dbReference type="NCBI Taxonomy" id="44093"/>
    <lineage>
        <taxon>Eukaryota</taxon>
        <taxon>Fungi</taxon>
        <taxon>Dikarya</taxon>
        <taxon>Ascomycota</taxon>
        <taxon>Saccharomycotina</taxon>
        <taxon>Dipodascomycetes</taxon>
        <taxon>Dipodascales</taxon>
        <taxon>Trichomonascaceae</taxon>
        <taxon>Trichomonascus</taxon>
        <taxon>Trichomonascus ciferrii complex</taxon>
    </lineage>
</organism>
<accession>A0A642V6N6</accession>